<dbReference type="EMBL" id="SZQA01000061">
    <property type="protein sequence ID" value="TKK78997.1"/>
    <property type="molecule type" value="Genomic_DNA"/>
</dbReference>
<keyword evidence="1" id="KW-0479">Metal-binding</keyword>
<name>A0A4U3LWG6_9ACTN</name>
<dbReference type="InterPro" id="IPR029068">
    <property type="entry name" value="Glyas_Bleomycin-R_OHBP_Dase"/>
</dbReference>
<dbReference type="GO" id="GO:0046872">
    <property type="term" value="F:metal ion binding"/>
    <property type="evidence" value="ECO:0007669"/>
    <property type="project" value="UniProtKB-KW"/>
</dbReference>
<proteinExistence type="predicted"/>
<dbReference type="PANTHER" id="PTHR43048:SF5">
    <property type="entry name" value="BLR5325 PROTEIN"/>
    <property type="match status" value="1"/>
</dbReference>
<sequence length="146" mass="15721">MTVQRMDNVAIVVEDLEGAIAFFTELGLVLDGRARIEGPWADRTVGLDGVRSDIAVMRTPDGHGGLELTKYHAPAVVGPDPGAVPPNTRGMHRVMFAVTDIDDVVARLGKHGAELVGDLVRYEDSYRLCYLRGPEGIIVALAEQLG</sequence>
<protein>
    <submittedName>
        <fullName evidence="3">VOC family protein</fullName>
    </submittedName>
</protein>
<dbReference type="SUPFAM" id="SSF54593">
    <property type="entry name" value="Glyoxalase/Bleomycin resistance protein/Dihydroxybiphenyl dioxygenase"/>
    <property type="match status" value="1"/>
</dbReference>
<dbReference type="AlphaFoldDB" id="A0A4U3LWG6"/>
<evidence type="ECO:0000259" key="2">
    <source>
        <dbReference type="PROSITE" id="PS51819"/>
    </source>
</evidence>
<dbReference type="InterPro" id="IPR037523">
    <property type="entry name" value="VOC_core"/>
</dbReference>
<reference evidence="3 4" key="1">
    <citation type="submission" date="2019-04" db="EMBL/GenBank/DDBJ databases">
        <title>Herbidospora sp. NEAU-GS14.nov., a novel actinomycete isolated from soil.</title>
        <authorList>
            <person name="Han L."/>
        </authorList>
    </citation>
    <scope>NUCLEOTIDE SEQUENCE [LARGE SCALE GENOMIC DNA]</scope>
    <source>
        <strain evidence="3 4">NEAU-GS14</strain>
    </source>
</reference>
<dbReference type="PROSITE" id="PS51819">
    <property type="entry name" value="VOC"/>
    <property type="match status" value="1"/>
</dbReference>
<dbReference type="Pfam" id="PF00903">
    <property type="entry name" value="Glyoxalase"/>
    <property type="match status" value="1"/>
</dbReference>
<dbReference type="PANTHER" id="PTHR43048">
    <property type="entry name" value="METHYLMALONYL-COA EPIMERASE"/>
    <property type="match status" value="1"/>
</dbReference>
<dbReference type="Gene3D" id="3.10.180.10">
    <property type="entry name" value="2,3-Dihydroxybiphenyl 1,2-Dioxygenase, domain 1"/>
    <property type="match status" value="1"/>
</dbReference>
<feature type="domain" description="VOC" evidence="2">
    <location>
        <begin position="5"/>
        <end position="144"/>
    </location>
</feature>
<organism evidence="3 4">
    <name type="scientific">Herbidospora galbida</name>
    <dbReference type="NCBI Taxonomy" id="2575442"/>
    <lineage>
        <taxon>Bacteria</taxon>
        <taxon>Bacillati</taxon>
        <taxon>Actinomycetota</taxon>
        <taxon>Actinomycetes</taxon>
        <taxon>Streptosporangiales</taxon>
        <taxon>Streptosporangiaceae</taxon>
        <taxon>Herbidospora</taxon>
    </lineage>
</organism>
<dbReference type="InterPro" id="IPR051785">
    <property type="entry name" value="MMCE/EMCE_epimerase"/>
</dbReference>
<dbReference type="OrthoDB" id="7187210at2"/>
<keyword evidence="4" id="KW-1185">Reference proteome</keyword>
<dbReference type="GO" id="GO:0046491">
    <property type="term" value="P:L-methylmalonyl-CoA metabolic process"/>
    <property type="evidence" value="ECO:0007669"/>
    <property type="project" value="TreeGrafter"/>
</dbReference>
<dbReference type="CDD" id="cd08353">
    <property type="entry name" value="VOC_like"/>
    <property type="match status" value="1"/>
</dbReference>
<gene>
    <name evidence="3" type="ORF">FDA94_36380</name>
</gene>
<dbReference type="Proteomes" id="UP000308705">
    <property type="component" value="Unassembled WGS sequence"/>
</dbReference>
<evidence type="ECO:0000256" key="1">
    <source>
        <dbReference type="ARBA" id="ARBA00022723"/>
    </source>
</evidence>
<dbReference type="GO" id="GO:0004493">
    <property type="term" value="F:methylmalonyl-CoA epimerase activity"/>
    <property type="evidence" value="ECO:0007669"/>
    <property type="project" value="TreeGrafter"/>
</dbReference>
<evidence type="ECO:0000313" key="4">
    <source>
        <dbReference type="Proteomes" id="UP000308705"/>
    </source>
</evidence>
<dbReference type="InterPro" id="IPR004360">
    <property type="entry name" value="Glyas_Fos-R_dOase_dom"/>
</dbReference>
<evidence type="ECO:0000313" key="3">
    <source>
        <dbReference type="EMBL" id="TKK78997.1"/>
    </source>
</evidence>
<comment type="caution">
    <text evidence="3">The sequence shown here is derived from an EMBL/GenBank/DDBJ whole genome shotgun (WGS) entry which is preliminary data.</text>
</comment>
<accession>A0A4U3LWG6</accession>